<evidence type="ECO:0000256" key="1">
    <source>
        <dbReference type="SAM" id="Phobius"/>
    </source>
</evidence>
<dbReference type="RefSeq" id="WP_176302563.1">
    <property type="nucleotide sequence ID" value="NZ_JABWCV010000004.1"/>
</dbReference>
<name>A0A7Y6RAX5_9GAMM</name>
<keyword evidence="1" id="KW-0812">Transmembrane</keyword>
<gene>
    <name evidence="2" type="ORF">HUO07_04580</name>
</gene>
<sequence length="259" mass="27618">MTVDAYPLRQRGFTLLELALVLALLGGMALVAMHYRPNALSQDDAIAQGYHDQIAAALYRYAERHYRLPCADTNGDGFEGGSGGGCGQGEITHMAGGVPFLTLGMSEAQGLSKAVRERFVYGVFRDDTADTDLAALAERTGDPPGSAGYLSLDDLRYALHSLGQQDFDNEHIYVTGDEQQAGTADCSGNPITNLAFFVAYAGTRDADRNEQPFDGENSSLRWPSGSGLCVSGPLTAQGEQYDDAVIAVGFAELLGYLSQ</sequence>
<proteinExistence type="predicted"/>
<keyword evidence="1" id="KW-1133">Transmembrane helix</keyword>
<feature type="transmembrane region" description="Helical" evidence="1">
    <location>
        <begin position="12"/>
        <end position="35"/>
    </location>
</feature>
<dbReference type="Proteomes" id="UP000589984">
    <property type="component" value="Unassembled WGS sequence"/>
</dbReference>
<dbReference type="InterPro" id="IPR012902">
    <property type="entry name" value="N_methyl_site"/>
</dbReference>
<keyword evidence="3" id="KW-1185">Reference proteome</keyword>
<reference evidence="2 3" key="1">
    <citation type="submission" date="2020-06" db="EMBL/GenBank/DDBJ databases">
        <title>Halomonas sp. QX-1 draft genome sequence.</title>
        <authorList>
            <person name="Qiu X."/>
        </authorList>
    </citation>
    <scope>NUCLEOTIDE SEQUENCE [LARGE SCALE GENOMIC DNA]</scope>
    <source>
        <strain evidence="2 3">QX-1</strain>
    </source>
</reference>
<dbReference type="PROSITE" id="PS00409">
    <property type="entry name" value="PROKAR_NTER_METHYL"/>
    <property type="match status" value="1"/>
</dbReference>
<dbReference type="EMBL" id="JABWCV010000004">
    <property type="protein sequence ID" value="NVF13448.1"/>
    <property type="molecule type" value="Genomic_DNA"/>
</dbReference>
<comment type="caution">
    <text evidence="2">The sequence shown here is derived from an EMBL/GenBank/DDBJ whole genome shotgun (WGS) entry which is preliminary data.</text>
</comment>
<dbReference type="AlphaFoldDB" id="A0A7Y6RAX5"/>
<dbReference type="NCBIfam" id="TIGR02532">
    <property type="entry name" value="IV_pilin_GFxxxE"/>
    <property type="match status" value="1"/>
</dbReference>
<accession>A0A7Y6RAX5</accession>
<dbReference type="Pfam" id="PF07963">
    <property type="entry name" value="N_methyl"/>
    <property type="match status" value="1"/>
</dbReference>
<organism evidence="2 3">
    <name type="scientific">Vreelandella maris</name>
    <dbReference type="NCBI Taxonomy" id="2729617"/>
    <lineage>
        <taxon>Bacteria</taxon>
        <taxon>Pseudomonadati</taxon>
        <taxon>Pseudomonadota</taxon>
        <taxon>Gammaproteobacteria</taxon>
        <taxon>Oceanospirillales</taxon>
        <taxon>Halomonadaceae</taxon>
        <taxon>Vreelandella</taxon>
    </lineage>
</organism>
<evidence type="ECO:0000313" key="2">
    <source>
        <dbReference type="EMBL" id="NVF13448.1"/>
    </source>
</evidence>
<evidence type="ECO:0000313" key="3">
    <source>
        <dbReference type="Proteomes" id="UP000589984"/>
    </source>
</evidence>
<keyword evidence="1" id="KW-0472">Membrane</keyword>
<protein>
    <submittedName>
        <fullName evidence="2">Prepilin-type N-terminal cleavage/methylation domain-containing protein</fullName>
    </submittedName>
</protein>